<protein>
    <submittedName>
        <fullName evidence="2">Uncharacterized protein</fullName>
    </submittedName>
</protein>
<dbReference type="HOGENOM" id="CLU_3119466_0_0_5"/>
<evidence type="ECO:0000313" key="3">
    <source>
        <dbReference type="Proteomes" id="UP000025047"/>
    </source>
</evidence>
<comment type="caution">
    <text evidence="2">The sequence shown here is derived from an EMBL/GenBank/DDBJ whole genome shotgun (WGS) entry which is preliminary data.</text>
</comment>
<accession>A0A017HFP4</accession>
<reference evidence="2 3" key="1">
    <citation type="submission" date="2013-03" db="EMBL/GenBank/DDBJ databases">
        <authorList>
            <person name="Fiebig A."/>
            <person name="Goeker M."/>
            <person name="Klenk H.-P.P."/>
        </authorList>
    </citation>
    <scope>NUCLEOTIDE SEQUENCE [LARGE SCALE GENOMIC DNA]</scope>
    <source>
        <strain evidence="2 3">DSM 17492</strain>
    </source>
</reference>
<dbReference type="AlphaFoldDB" id="A0A017HFP4"/>
<organism evidence="2 3">
    <name type="scientific">Limimaricola hongkongensis DSM 17492</name>
    <dbReference type="NCBI Taxonomy" id="1122180"/>
    <lineage>
        <taxon>Bacteria</taxon>
        <taxon>Pseudomonadati</taxon>
        <taxon>Pseudomonadota</taxon>
        <taxon>Alphaproteobacteria</taxon>
        <taxon>Rhodobacterales</taxon>
        <taxon>Paracoccaceae</taxon>
        <taxon>Limimaricola</taxon>
    </lineage>
</organism>
<dbReference type="STRING" id="1122180.Lokhon_01390"/>
<proteinExistence type="predicted"/>
<gene>
    <name evidence="2" type="ORF">Lokhon_01390</name>
</gene>
<evidence type="ECO:0000313" key="2">
    <source>
        <dbReference type="EMBL" id="EYD72589.1"/>
    </source>
</evidence>
<name>A0A017HFP4_9RHOB</name>
<evidence type="ECO:0000256" key="1">
    <source>
        <dbReference type="SAM" id="MobiDB-lite"/>
    </source>
</evidence>
<dbReference type="Proteomes" id="UP000025047">
    <property type="component" value="Unassembled WGS sequence"/>
</dbReference>
<sequence>MIRPAEVGKCEIRQCFDPVTKEHGPAGAGSFASGAGRLRRPRPGGRSQSP</sequence>
<dbReference type="EMBL" id="APGJ01000004">
    <property type="protein sequence ID" value="EYD72589.1"/>
    <property type="molecule type" value="Genomic_DNA"/>
</dbReference>
<keyword evidence="3" id="KW-1185">Reference proteome</keyword>
<feature type="region of interest" description="Disordered" evidence="1">
    <location>
        <begin position="18"/>
        <end position="50"/>
    </location>
</feature>